<dbReference type="CDD" id="cd01141">
    <property type="entry name" value="TroA_d"/>
    <property type="match status" value="1"/>
</dbReference>
<protein>
    <submittedName>
        <fullName evidence="3">Iron ABC transporter substrate-binding protein</fullName>
    </submittedName>
</protein>
<dbReference type="Proteomes" id="UP000092631">
    <property type="component" value="Chromosome"/>
</dbReference>
<dbReference type="PROSITE" id="PS50983">
    <property type="entry name" value="FE_B12_PBP"/>
    <property type="match status" value="1"/>
</dbReference>
<dbReference type="KEGG" id="bcae:A4V03_13705"/>
<feature type="chain" id="PRO_5008886899" evidence="1">
    <location>
        <begin position="20"/>
        <end position="379"/>
    </location>
</feature>
<sequence length="379" mass="42139">MKVKSPALTITLLCLLLWASCITRNKTSLEAFNQDVYTPEYASGFKILGTENTASTLIQITNPWQGANDVTMSYFVARNGEQAPAGFNGPVIPAGAKQIVCMSSSYIAMLDALGEISRIVGVSGIDYIANPYILAHKDSIKDMGPEMNYELLIGLKPDVVLLYGIGDAQTAVTDKLKELSIPYLYMGEYLEESPLGKAEWMIVLSELTDKREKGIEIFREIPQRYHALKALTDSVSQRPTVMFNTPWNDSWVMPSTQSYMAQLVADAGAEYIYKENNSNSSTPIGLETAYGLIQKADYWINVGSATTLDELKAVNPKFADAKAVNEKTVYNNNLRLTPTGGNDYWESAVVRPDVVLRDLIHIFHPELVSDSPYYYRHLE</sequence>
<dbReference type="EMBL" id="CP015401">
    <property type="protein sequence ID" value="ANU58496.1"/>
    <property type="molecule type" value="Genomic_DNA"/>
</dbReference>
<dbReference type="InterPro" id="IPR050902">
    <property type="entry name" value="ABC_Transporter_SBP"/>
</dbReference>
<evidence type="ECO:0000256" key="1">
    <source>
        <dbReference type="SAM" id="SignalP"/>
    </source>
</evidence>
<dbReference type="AlphaFoldDB" id="A0A1C7H3G2"/>
<keyword evidence="4" id="KW-1185">Reference proteome</keyword>
<dbReference type="InterPro" id="IPR002491">
    <property type="entry name" value="ABC_transptr_periplasmic_BD"/>
</dbReference>
<dbReference type="GO" id="GO:0071281">
    <property type="term" value="P:cellular response to iron ion"/>
    <property type="evidence" value="ECO:0007669"/>
    <property type="project" value="TreeGrafter"/>
</dbReference>
<dbReference type="SUPFAM" id="SSF53807">
    <property type="entry name" value="Helical backbone' metal receptor"/>
    <property type="match status" value="1"/>
</dbReference>
<dbReference type="Gene3D" id="3.40.50.1980">
    <property type="entry name" value="Nitrogenase molybdenum iron protein domain"/>
    <property type="match status" value="2"/>
</dbReference>
<evidence type="ECO:0000313" key="3">
    <source>
        <dbReference type="EMBL" id="ANU58496.1"/>
    </source>
</evidence>
<dbReference type="PANTHER" id="PTHR30535">
    <property type="entry name" value="VITAMIN B12-BINDING PROTEIN"/>
    <property type="match status" value="1"/>
</dbReference>
<gene>
    <name evidence="3" type="ORF">A4V03_13705</name>
</gene>
<evidence type="ECO:0000259" key="2">
    <source>
        <dbReference type="PROSITE" id="PS50983"/>
    </source>
</evidence>
<keyword evidence="1" id="KW-0732">Signal</keyword>
<feature type="domain" description="Fe/B12 periplasmic-binding" evidence="2">
    <location>
        <begin position="98"/>
        <end position="367"/>
    </location>
</feature>
<organism evidence="3 4">
    <name type="scientific">Bacteroides caecimuris</name>
    <dbReference type="NCBI Taxonomy" id="1796613"/>
    <lineage>
        <taxon>Bacteria</taxon>
        <taxon>Pseudomonadati</taxon>
        <taxon>Bacteroidota</taxon>
        <taxon>Bacteroidia</taxon>
        <taxon>Bacteroidales</taxon>
        <taxon>Bacteroidaceae</taxon>
        <taxon>Bacteroides</taxon>
    </lineage>
</organism>
<name>A0A1C7H3G2_9BACE</name>
<dbReference type="OrthoDB" id="9812528at2"/>
<evidence type="ECO:0000313" key="4">
    <source>
        <dbReference type="Proteomes" id="UP000092631"/>
    </source>
</evidence>
<proteinExistence type="predicted"/>
<accession>A0A1C7H3G2</accession>
<feature type="signal peptide" evidence="1">
    <location>
        <begin position="1"/>
        <end position="19"/>
    </location>
</feature>
<dbReference type="PANTHER" id="PTHR30535:SF34">
    <property type="entry name" value="MOLYBDATE-BINDING PROTEIN MOLA"/>
    <property type="match status" value="1"/>
</dbReference>
<dbReference type="PROSITE" id="PS51257">
    <property type="entry name" value="PROKAR_LIPOPROTEIN"/>
    <property type="match status" value="1"/>
</dbReference>
<reference evidence="4" key="1">
    <citation type="submission" date="2016-04" db="EMBL/GenBank/DDBJ databases">
        <title>Complete Genome Sequences of Twelve Strains of a Stable Defined Moderately Diverse Mouse Microbiota 2 (sDMDMm2).</title>
        <authorList>
            <person name="Uchimura Y."/>
            <person name="Wyss M."/>
            <person name="Brugiroux S."/>
            <person name="Limenitakis J.P."/>
            <person name="Stecher B."/>
            <person name="McCoy K.D."/>
            <person name="Macpherson A.J."/>
        </authorList>
    </citation>
    <scope>NUCLEOTIDE SEQUENCE [LARGE SCALE GENOMIC DNA]</scope>
    <source>
        <strain evidence="4">I48</strain>
    </source>
</reference>
<dbReference type="Pfam" id="PF01497">
    <property type="entry name" value="Peripla_BP_2"/>
    <property type="match status" value="1"/>
</dbReference>